<comment type="subcellular location">
    <subcellularLocation>
        <location evidence="1">Membrane</location>
        <topology evidence="1">Multi-pass membrane protein</topology>
    </subcellularLocation>
</comment>
<dbReference type="AlphaFoldDB" id="A0A1Y1N7C2"/>
<evidence type="ECO:0000256" key="3">
    <source>
        <dbReference type="ARBA" id="ARBA00022448"/>
    </source>
</evidence>
<keyword evidence="6 13" id="KW-1133">Transmembrane helix</keyword>
<evidence type="ECO:0000256" key="5">
    <source>
        <dbReference type="ARBA" id="ARBA00022692"/>
    </source>
</evidence>
<name>A0A1Y1N7C2_PHOPY</name>
<keyword evidence="10 12" id="KW-0739">Sodium transport</keyword>
<dbReference type="PROSITE" id="PS01206">
    <property type="entry name" value="ASC"/>
    <property type="match status" value="1"/>
</dbReference>
<keyword evidence="3 12" id="KW-0813">Transport</keyword>
<keyword evidence="4 12" id="KW-0894">Sodium channel</keyword>
<evidence type="ECO:0000256" key="4">
    <source>
        <dbReference type="ARBA" id="ARBA00022461"/>
    </source>
</evidence>
<evidence type="ECO:0000256" key="12">
    <source>
        <dbReference type="RuleBase" id="RU000679"/>
    </source>
</evidence>
<dbReference type="Gene3D" id="2.60.470.10">
    <property type="entry name" value="Acid-sensing ion channels like domains"/>
    <property type="match status" value="1"/>
</dbReference>
<organism evidence="14">
    <name type="scientific">Photinus pyralis</name>
    <name type="common">Common eastern firefly</name>
    <name type="synonym">Lampyris pyralis</name>
    <dbReference type="NCBI Taxonomy" id="7054"/>
    <lineage>
        <taxon>Eukaryota</taxon>
        <taxon>Metazoa</taxon>
        <taxon>Ecdysozoa</taxon>
        <taxon>Arthropoda</taxon>
        <taxon>Hexapoda</taxon>
        <taxon>Insecta</taxon>
        <taxon>Pterygota</taxon>
        <taxon>Neoptera</taxon>
        <taxon>Endopterygota</taxon>
        <taxon>Coleoptera</taxon>
        <taxon>Polyphaga</taxon>
        <taxon>Elateriformia</taxon>
        <taxon>Elateroidea</taxon>
        <taxon>Lampyridae</taxon>
        <taxon>Lampyrinae</taxon>
        <taxon>Photinus</taxon>
    </lineage>
</organism>
<evidence type="ECO:0000256" key="6">
    <source>
        <dbReference type="ARBA" id="ARBA00022989"/>
    </source>
</evidence>
<evidence type="ECO:0000256" key="7">
    <source>
        <dbReference type="ARBA" id="ARBA00023053"/>
    </source>
</evidence>
<accession>A0A1Y1N7C2</accession>
<reference evidence="14" key="1">
    <citation type="journal article" date="2016" name="Sci. Rep.">
        <title>Molecular characterization of firefly nuptial gifts: a multi-omics approach sheds light on postcopulatory sexual selection.</title>
        <authorList>
            <person name="Al-Wathiqui N."/>
            <person name="Fallon T.R."/>
            <person name="South A."/>
            <person name="Weng J.K."/>
            <person name="Lewis S.M."/>
        </authorList>
    </citation>
    <scope>NUCLEOTIDE SEQUENCE</scope>
</reference>
<dbReference type="EMBL" id="GEZM01010813">
    <property type="protein sequence ID" value="JAV93812.1"/>
    <property type="molecule type" value="Transcribed_RNA"/>
</dbReference>
<dbReference type="PANTHER" id="PTHR11690">
    <property type="entry name" value="AMILORIDE-SENSITIVE SODIUM CHANNEL-RELATED"/>
    <property type="match status" value="1"/>
</dbReference>
<dbReference type="PRINTS" id="PR01078">
    <property type="entry name" value="AMINACHANNEL"/>
</dbReference>
<protein>
    <submittedName>
        <fullName evidence="14">Uncharacterized protein</fullName>
    </submittedName>
</protein>
<sequence length="511" mass="59209">MSNNYKCEVIPTRNNEGEVNFTAGRKRSSKKFQDAEAEVRPASYERKKGTCTKNTVHYFCEFCDNTSIHGFKFLGERKRYVLEKVWWALIILVAFFMSSSLIRKSYFKWQSSPIIVTFATRETPIWEIPFPAITICPEVNAHPKVFNYSDVYLKYRMKQKTTEEEDTYFRLYSTICNEHLEFVDQNATKLMTNDEFVMFLGSFADLQMEQCSWLGDSLSCERSFTNILTSEGWCRTFNMLHPDEVYVNAGELSENHTRRAQEWSLEEGYPAGVGLNTYPRRTMLTGAKAGLQLDLFVDDSNLDYLCSEISGFKVTLHHPAEIPDMDTHFRIPMDEAAVVAIKPSMIKTSEEIRSYSIYDRLCYLPGERQLSNYKIYTQQNCMVECLANYTLHVCGCAGFYMISQEDVTHMCGAGSRKCLEEARVSFLENDLEDFILGRSMGEKIQDPRECFCLPSCTSISFDAEVSQSQWDWRKTFHYKEHDESFNITFERYTLTNLSLPQLLLSGTTFRD</sequence>
<evidence type="ECO:0000256" key="9">
    <source>
        <dbReference type="ARBA" id="ARBA00023136"/>
    </source>
</evidence>
<evidence type="ECO:0000256" key="11">
    <source>
        <dbReference type="ARBA" id="ARBA00023303"/>
    </source>
</evidence>
<evidence type="ECO:0000256" key="13">
    <source>
        <dbReference type="SAM" id="Phobius"/>
    </source>
</evidence>
<keyword evidence="5 12" id="KW-0812">Transmembrane</keyword>
<dbReference type="Pfam" id="PF00858">
    <property type="entry name" value="ASC"/>
    <property type="match status" value="1"/>
</dbReference>
<dbReference type="InterPro" id="IPR020903">
    <property type="entry name" value="ENaC_CS"/>
</dbReference>
<dbReference type="PANTHER" id="PTHR11690:SF288">
    <property type="entry name" value="AMILORIDE-SENSITIVE NA+ CHANNEL-RELATED"/>
    <property type="match status" value="1"/>
</dbReference>
<evidence type="ECO:0000256" key="2">
    <source>
        <dbReference type="ARBA" id="ARBA00007193"/>
    </source>
</evidence>
<feature type="transmembrane region" description="Helical" evidence="13">
    <location>
        <begin position="85"/>
        <end position="102"/>
    </location>
</feature>
<evidence type="ECO:0000256" key="8">
    <source>
        <dbReference type="ARBA" id="ARBA00023065"/>
    </source>
</evidence>
<keyword evidence="8 12" id="KW-0406">Ion transport</keyword>
<keyword evidence="7" id="KW-0915">Sodium</keyword>
<keyword evidence="9 13" id="KW-0472">Membrane</keyword>
<evidence type="ECO:0000313" key="14">
    <source>
        <dbReference type="EMBL" id="JAV93812.1"/>
    </source>
</evidence>
<dbReference type="InterPro" id="IPR001873">
    <property type="entry name" value="ENaC"/>
</dbReference>
<evidence type="ECO:0000256" key="10">
    <source>
        <dbReference type="ARBA" id="ARBA00023201"/>
    </source>
</evidence>
<dbReference type="GO" id="GO:0015280">
    <property type="term" value="F:ligand-gated sodium channel activity"/>
    <property type="evidence" value="ECO:0007669"/>
    <property type="project" value="TreeGrafter"/>
</dbReference>
<proteinExistence type="inferred from homology"/>
<dbReference type="PROSITE" id="PS00018">
    <property type="entry name" value="EF_HAND_1"/>
    <property type="match status" value="1"/>
</dbReference>
<dbReference type="InterPro" id="IPR018247">
    <property type="entry name" value="EF_Hand_1_Ca_BS"/>
</dbReference>
<dbReference type="GO" id="GO:0005886">
    <property type="term" value="C:plasma membrane"/>
    <property type="evidence" value="ECO:0007669"/>
    <property type="project" value="TreeGrafter"/>
</dbReference>
<keyword evidence="11 12" id="KW-0407">Ion channel</keyword>
<comment type="similarity">
    <text evidence="2 12">Belongs to the amiloride-sensitive sodium channel (TC 1.A.6) family.</text>
</comment>
<evidence type="ECO:0000256" key="1">
    <source>
        <dbReference type="ARBA" id="ARBA00004141"/>
    </source>
</evidence>